<evidence type="ECO:0008006" key="4">
    <source>
        <dbReference type="Google" id="ProtNLM"/>
    </source>
</evidence>
<comment type="caution">
    <text evidence="2">The sequence shown here is derived from an EMBL/GenBank/DDBJ whole genome shotgun (WGS) entry which is preliminary data.</text>
</comment>
<dbReference type="EMBL" id="NGKC01000012">
    <property type="protein sequence ID" value="RSU10439.1"/>
    <property type="molecule type" value="Genomic_DNA"/>
</dbReference>
<dbReference type="Proteomes" id="UP000286773">
    <property type="component" value="Unassembled WGS sequence"/>
</dbReference>
<keyword evidence="3" id="KW-1185">Reference proteome</keyword>
<dbReference type="OrthoDB" id="1069985at2"/>
<reference evidence="2 3" key="1">
    <citation type="submission" date="2017-05" db="EMBL/GenBank/DDBJ databases">
        <title>Vagococcus spp. assemblies.</title>
        <authorList>
            <person name="Gulvik C.A."/>
        </authorList>
    </citation>
    <scope>NUCLEOTIDE SEQUENCE [LARGE SCALE GENOMIC DNA]</scope>
    <source>
        <strain evidence="2 3">LMG 24798</strain>
    </source>
</reference>
<organism evidence="2 3">
    <name type="scientific">Vagococcus acidifermentans</name>
    <dbReference type="NCBI Taxonomy" id="564710"/>
    <lineage>
        <taxon>Bacteria</taxon>
        <taxon>Bacillati</taxon>
        <taxon>Bacillota</taxon>
        <taxon>Bacilli</taxon>
        <taxon>Lactobacillales</taxon>
        <taxon>Enterococcaceae</taxon>
        <taxon>Vagococcus</taxon>
    </lineage>
</organism>
<evidence type="ECO:0000313" key="2">
    <source>
        <dbReference type="EMBL" id="RSU10439.1"/>
    </source>
</evidence>
<gene>
    <name evidence="2" type="ORF">CBF27_10520</name>
</gene>
<keyword evidence="1" id="KW-0812">Transmembrane</keyword>
<feature type="transmembrane region" description="Helical" evidence="1">
    <location>
        <begin position="34"/>
        <end position="55"/>
    </location>
</feature>
<sequence length="365" mass="41503">MKKLKIVLLYLAFAVIGGIGGYLLGPMLDDVHFGLWEIIVVVLSLVISFLLHIAIHEAGHGLFGWLSGYKMVSYRILSYLWIWQPDGRIQFRRFSVPGTLGQCLMAPPPYRQGQFPYKRYLFGGVLANIIASLVIGLTLGFRWLPAAVFALVGILVALPNIIPAGFNDGMSIKVASSSEEQTYLFYIQIAVNYQLMMGHTFKELPDEFFQAVPEIPERTYFNTSQSFLIVGRALELHDWPRFSAELEKLWQMREDLIVIYQIELKKELLFCLCLLSPEDERIAELWQDKQVRASLKQTGMANKRIEAMYAYAVEHDNDRAQRLLAEGRALLPKAPNPGDGMIEFGVNDWLAERMRDGAWTAHNTL</sequence>
<keyword evidence="1" id="KW-1133">Transmembrane helix</keyword>
<dbReference type="AlphaFoldDB" id="A0A430AQP2"/>
<feature type="transmembrane region" description="Helical" evidence="1">
    <location>
        <begin position="7"/>
        <end position="28"/>
    </location>
</feature>
<dbReference type="RefSeq" id="WP_126814269.1">
    <property type="nucleotide sequence ID" value="NZ_NGKC01000012.1"/>
</dbReference>
<name>A0A430AQP2_9ENTE</name>
<accession>A0A430AQP2</accession>
<proteinExistence type="predicted"/>
<keyword evidence="1" id="KW-0472">Membrane</keyword>
<protein>
    <recommendedName>
        <fullName evidence="4">Peptidase M50 domain-containing protein</fullName>
    </recommendedName>
</protein>
<feature type="transmembrane region" description="Helical" evidence="1">
    <location>
        <begin position="147"/>
        <end position="166"/>
    </location>
</feature>
<evidence type="ECO:0000256" key="1">
    <source>
        <dbReference type="SAM" id="Phobius"/>
    </source>
</evidence>
<evidence type="ECO:0000313" key="3">
    <source>
        <dbReference type="Proteomes" id="UP000286773"/>
    </source>
</evidence>
<feature type="transmembrane region" description="Helical" evidence="1">
    <location>
        <begin position="120"/>
        <end position="141"/>
    </location>
</feature>